<evidence type="ECO:0000313" key="2">
    <source>
        <dbReference type="Proteomes" id="UP000275408"/>
    </source>
</evidence>
<sequence length="168" mass="19884">MVSYKTFKTVMDPLFHLQESKFWHLVILPTQTMGSYIFTKQLSAFHPWTDLFEVIKLEKNEQQISDVQYAELLERVRIGHQTCRVVKFLNSISNLHLYDAEFHEALRIFPTKSACNEHNSEKLQRPLQHTVHNSILKSIFLNEHKIQPYETEYDFLTEDEQEFGGLPN</sequence>
<evidence type="ECO:0000313" key="1">
    <source>
        <dbReference type="EMBL" id="RMX36027.1"/>
    </source>
</evidence>
<name>A0A3M6T561_POCDA</name>
<dbReference type="Proteomes" id="UP000275408">
    <property type="component" value="Unassembled WGS sequence"/>
</dbReference>
<gene>
    <name evidence="1" type="ORF">pdam_00021559</name>
</gene>
<reference evidence="1 2" key="1">
    <citation type="journal article" date="2018" name="Sci. Rep.">
        <title>Comparative analysis of the Pocillopora damicornis genome highlights role of immune system in coral evolution.</title>
        <authorList>
            <person name="Cunning R."/>
            <person name="Bay R.A."/>
            <person name="Gillette P."/>
            <person name="Baker A.C."/>
            <person name="Traylor-Knowles N."/>
        </authorList>
    </citation>
    <scope>NUCLEOTIDE SEQUENCE [LARGE SCALE GENOMIC DNA]</scope>
    <source>
        <strain evidence="1">RSMAS</strain>
        <tissue evidence="1">Whole animal</tissue>
    </source>
</reference>
<accession>A0A3M6T561</accession>
<organism evidence="1 2">
    <name type="scientific">Pocillopora damicornis</name>
    <name type="common">Cauliflower coral</name>
    <name type="synonym">Millepora damicornis</name>
    <dbReference type="NCBI Taxonomy" id="46731"/>
    <lineage>
        <taxon>Eukaryota</taxon>
        <taxon>Metazoa</taxon>
        <taxon>Cnidaria</taxon>
        <taxon>Anthozoa</taxon>
        <taxon>Hexacorallia</taxon>
        <taxon>Scleractinia</taxon>
        <taxon>Astrocoeniina</taxon>
        <taxon>Pocilloporidae</taxon>
        <taxon>Pocillopora</taxon>
    </lineage>
</organism>
<protein>
    <submittedName>
        <fullName evidence="1">Uncharacterized protein</fullName>
    </submittedName>
</protein>
<proteinExistence type="predicted"/>
<dbReference type="EMBL" id="RCHS01004336">
    <property type="protein sequence ID" value="RMX36027.1"/>
    <property type="molecule type" value="Genomic_DNA"/>
</dbReference>
<keyword evidence="2" id="KW-1185">Reference proteome</keyword>
<dbReference type="AlphaFoldDB" id="A0A3M6T561"/>
<comment type="caution">
    <text evidence="1">The sequence shown here is derived from an EMBL/GenBank/DDBJ whole genome shotgun (WGS) entry which is preliminary data.</text>
</comment>